<dbReference type="GO" id="GO:0015035">
    <property type="term" value="F:protein-disulfide reductase activity"/>
    <property type="evidence" value="ECO:0007669"/>
    <property type="project" value="InterPro"/>
</dbReference>
<evidence type="ECO:0000256" key="7">
    <source>
        <dbReference type="PIRSR" id="PIRSR000077-4"/>
    </source>
</evidence>
<feature type="domain" description="Thioredoxin" evidence="8">
    <location>
        <begin position="1"/>
        <end position="107"/>
    </location>
</feature>
<protein>
    <recommendedName>
        <fullName evidence="5">Thioredoxin</fullName>
    </recommendedName>
</protein>
<evidence type="ECO:0000256" key="1">
    <source>
        <dbReference type="ARBA" id="ARBA00022448"/>
    </source>
</evidence>
<accession>A0AA88GXL8</accession>
<evidence type="ECO:0000313" key="9">
    <source>
        <dbReference type="EMBL" id="KAG2392898.1"/>
    </source>
</evidence>
<dbReference type="Gene3D" id="3.40.30.10">
    <property type="entry name" value="Glutaredoxin"/>
    <property type="match status" value="1"/>
</dbReference>
<dbReference type="Pfam" id="PF00085">
    <property type="entry name" value="Thioredoxin"/>
    <property type="match status" value="1"/>
</dbReference>
<evidence type="ECO:0000256" key="3">
    <source>
        <dbReference type="ARBA" id="ARBA00023157"/>
    </source>
</evidence>
<dbReference type="PROSITE" id="PS51352">
    <property type="entry name" value="THIOREDOXIN_2"/>
    <property type="match status" value="1"/>
</dbReference>
<dbReference type="PANTHER" id="PTHR45663:SF11">
    <property type="entry name" value="GEO12009P1"/>
    <property type="match status" value="1"/>
</dbReference>
<keyword evidence="4 7" id="KW-0676">Redox-active center</keyword>
<name>A0AA88GXL8_NAELO</name>
<keyword evidence="1" id="KW-0813">Transport</keyword>
<feature type="disulfide bond" description="Redox-active" evidence="7">
    <location>
        <begin position="33"/>
        <end position="36"/>
    </location>
</feature>
<reference evidence="9 10" key="1">
    <citation type="journal article" date="2018" name="BMC Genomics">
        <title>The genome of Naegleria lovaniensis, the basis for a comparative approach to unravel pathogenicity factors of the human pathogenic amoeba N. fowleri.</title>
        <authorList>
            <person name="Liechti N."/>
            <person name="Schurch N."/>
            <person name="Bruggmann R."/>
            <person name="Wittwer M."/>
        </authorList>
    </citation>
    <scope>NUCLEOTIDE SEQUENCE [LARGE SCALE GENOMIC DNA]</scope>
    <source>
        <strain evidence="9 10">ATCC 30569</strain>
    </source>
</reference>
<dbReference type="NCBIfam" id="TIGR01068">
    <property type="entry name" value="thioredoxin"/>
    <property type="match status" value="1"/>
</dbReference>
<dbReference type="PIRSF" id="PIRSF000077">
    <property type="entry name" value="Thioredoxin"/>
    <property type="match status" value="1"/>
</dbReference>
<dbReference type="InterPro" id="IPR036249">
    <property type="entry name" value="Thioredoxin-like_sf"/>
</dbReference>
<dbReference type="AlphaFoldDB" id="A0AA88GXL8"/>
<sequence length="107" mass="12375">MSQHISHSAQFEETVKTQSSEKVVLADFYADWCSPCRKIAPVVEELATTYQHCMTVVKVNVDSHEELSDKYEVRQMPTFVFIKDNEEVDRFIGSSEDALRERVKKNC</sequence>
<dbReference type="InterPro" id="IPR013766">
    <property type="entry name" value="Thioredoxin_domain"/>
</dbReference>
<dbReference type="GO" id="GO:0005737">
    <property type="term" value="C:cytoplasm"/>
    <property type="evidence" value="ECO:0007669"/>
    <property type="project" value="TreeGrafter"/>
</dbReference>
<feature type="active site" description="Nucleophile" evidence="6">
    <location>
        <position position="36"/>
    </location>
</feature>
<dbReference type="SUPFAM" id="SSF52833">
    <property type="entry name" value="Thioredoxin-like"/>
    <property type="match status" value="1"/>
</dbReference>
<evidence type="ECO:0000256" key="4">
    <source>
        <dbReference type="ARBA" id="ARBA00023284"/>
    </source>
</evidence>
<dbReference type="Proteomes" id="UP000816034">
    <property type="component" value="Unassembled WGS sequence"/>
</dbReference>
<dbReference type="CDD" id="cd02947">
    <property type="entry name" value="TRX_family"/>
    <property type="match status" value="1"/>
</dbReference>
<gene>
    <name evidence="9" type="ORF">C9374_009475</name>
</gene>
<organism evidence="9 10">
    <name type="scientific">Naegleria lovaniensis</name>
    <name type="common">Amoeba</name>
    <dbReference type="NCBI Taxonomy" id="51637"/>
    <lineage>
        <taxon>Eukaryota</taxon>
        <taxon>Discoba</taxon>
        <taxon>Heterolobosea</taxon>
        <taxon>Tetramitia</taxon>
        <taxon>Eutetramitia</taxon>
        <taxon>Vahlkampfiidae</taxon>
        <taxon>Naegleria</taxon>
    </lineage>
</organism>
<dbReference type="EMBL" id="PYSW02000003">
    <property type="protein sequence ID" value="KAG2392898.1"/>
    <property type="molecule type" value="Genomic_DNA"/>
</dbReference>
<dbReference type="RefSeq" id="XP_044554792.1">
    <property type="nucleotide sequence ID" value="XM_044699666.1"/>
</dbReference>
<comment type="similarity">
    <text evidence="5">Belongs to the thioredoxin family.</text>
</comment>
<feature type="site" description="Deprotonates C-terminal active site Cys" evidence="6">
    <location>
        <position position="27"/>
    </location>
</feature>
<evidence type="ECO:0000313" key="10">
    <source>
        <dbReference type="Proteomes" id="UP000816034"/>
    </source>
</evidence>
<dbReference type="InterPro" id="IPR005746">
    <property type="entry name" value="Thioredoxin"/>
</dbReference>
<comment type="caution">
    <text evidence="9">The sequence shown here is derived from an EMBL/GenBank/DDBJ whole genome shotgun (WGS) entry which is preliminary data.</text>
</comment>
<evidence type="ECO:0000256" key="6">
    <source>
        <dbReference type="PIRSR" id="PIRSR000077-1"/>
    </source>
</evidence>
<evidence type="ECO:0000256" key="2">
    <source>
        <dbReference type="ARBA" id="ARBA00022982"/>
    </source>
</evidence>
<keyword evidence="2" id="KW-0249">Electron transport</keyword>
<dbReference type="GeneID" id="68101929"/>
<proteinExistence type="inferred from homology"/>
<evidence type="ECO:0000259" key="8">
    <source>
        <dbReference type="PROSITE" id="PS51352"/>
    </source>
</evidence>
<feature type="site" description="Contributes to redox potential value" evidence="6">
    <location>
        <position position="34"/>
    </location>
</feature>
<feature type="site" description="Contributes to redox potential value" evidence="6">
    <location>
        <position position="35"/>
    </location>
</feature>
<dbReference type="PANTHER" id="PTHR45663">
    <property type="entry name" value="GEO12009P1"/>
    <property type="match status" value="1"/>
</dbReference>
<keyword evidence="3 7" id="KW-1015">Disulfide bond</keyword>
<dbReference type="PRINTS" id="PR00421">
    <property type="entry name" value="THIOREDOXIN"/>
</dbReference>
<keyword evidence="10" id="KW-1185">Reference proteome</keyword>
<evidence type="ECO:0000256" key="5">
    <source>
        <dbReference type="PIRNR" id="PIRNR000077"/>
    </source>
</evidence>
<feature type="active site" description="Nucleophile" evidence="6">
    <location>
        <position position="33"/>
    </location>
</feature>